<dbReference type="Proteomes" id="UP000589626">
    <property type="component" value="Unassembled WGS sequence"/>
</dbReference>
<keyword evidence="2" id="KW-1185">Reference proteome</keyword>
<comment type="caution">
    <text evidence="1">The sequence shown here is derived from an EMBL/GenBank/DDBJ whole genome shotgun (WGS) entry which is preliminary data.</text>
</comment>
<sequence>MISFLIGIVIGLTLAFIFCHLVDALVIYYVDNAYRKSCGLSPKPFRAEVFKW</sequence>
<organism evidence="1 2">
    <name type="scientific">Nocardioides soli</name>
    <dbReference type="NCBI Taxonomy" id="1036020"/>
    <lineage>
        <taxon>Bacteria</taxon>
        <taxon>Bacillati</taxon>
        <taxon>Actinomycetota</taxon>
        <taxon>Actinomycetes</taxon>
        <taxon>Propionibacteriales</taxon>
        <taxon>Nocardioidaceae</taxon>
        <taxon>Nocardioides</taxon>
    </lineage>
</organism>
<proteinExistence type="predicted"/>
<evidence type="ECO:0000313" key="1">
    <source>
        <dbReference type="EMBL" id="MBB3044805.1"/>
    </source>
</evidence>
<reference evidence="1 2" key="1">
    <citation type="submission" date="2020-08" db="EMBL/GenBank/DDBJ databases">
        <title>Sequencing the genomes of 1000 actinobacteria strains.</title>
        <authorList>
            <person name="Klenk H.-P."/>
        </authorList>
    </citation>
    <scope>NUCLEOTIDE SEQUENCE [LARGE SCALE GENOMIC DNA]</scope>
    <source>
        <strain evidence="1 2">DSM 105498</strain>
    </source>
</reference>
<dbReference type="AlphaFoldDB" id="A0A7W4VZY5"/>
<protein>
    <submittedName>
        <fullName evidence="1">Uncharacterized protein</fullName>
    </submittedName>
</protein>
<evidence type="ECO:0000313" key="2">
    <source>
        <dbReference type="Proteomes" id="UP000589626"/>
    </source>
</evidence>
<dbReference type="EMBL" id="JACHWR010000004">
    <property type="protein sequence ID" value="MBB3044805.1"/>
    <property type="molecule type" value="Genomic_DNA"/>
</dbReference>
<name>A0A7W4VZY5_9ACTN</name>
<accession>A0A7W4VZY5</accession>
<gene>
    <name evidence="1" type="ORF">FHU40_004658</name>
</gene>